<protein>
    <submittedName>
        <fullName evidence="3">PRC-barrel domain-containing protein</fullName>
    </submittedName>
</protein>
<evidence type="ECO:0000259" key="2">
    <source>
        <dbReference type="Pfam" id="PF05239"/>
    </source>
</evidence>
<evidence type="ECO:0000313" key="3">
    <source>
        <dbReference type="EMBL" id="WRL66281.1"/>
    </source>
</evidence>
<dbReference type="InterPro" id="IPR014747">
    <property type="entry name" value="Bac_photo_RC_H_C"/>
</dbReference>
<evidence type="ECO:0000313" key="4">
    <source>
        <dbReference type="Proteomes" id="UP001324287"/>
    </source>
</evidence>
<dbReference type="InterPro" id="IPR011033">
    <property type="entry name" value="PRC_barrel-like_sf"/>
</dbReference>
<gene>
    <name evidence="3" type="ORF">U6N30_12955</name>
</gene>
<dbReference type="Pfam" id="PF05239">
    <property type="entry name" value="PRC"/>
    <property type="match status" value="1"/>
</dbReference>
<dbReference type="Proteomes" id="UP001324287">
    <property type="component" value="Chromosome"/>
</dbReference>
<dbReference type="RefSeq" id="WP_324277596.1">
    <property type="nucleotide sequence ID" value="NZ_CP141261.1"/>
</dbReference>
<evidence type="ECO:0000256" key="1">
    <source>
        <dbReference type="SAM" id="MobiDB-lite"/>
    </source>
</evidence>
<feature type="domain" description="PRC-barrel" evidence="2">
    <location>
        <begin position="7"/>
        <end position="71"/>
    </location>
</feature>
<name>A0ABZ1B663_9ACTN</name>
<keyword evidence="4" id="KW-1185">Reference proteome</keyword>
<accession>A0ABZ1B663</accession>
<dbReference type="EMBL" id="CP141261">
    <property type="protein sequence ID" value="WRL66281.1"/>
    <property type="molecule type" value="Genomic_DNA"/>
</dbReference>
<feature type="region of interest" description="Disordered" evidence="1">
    <location>
        <begin position="55"/>
        <end position="141"/>
    </location>
</feature>
<proteinExistence type="predicted"/>
<organism evidence="3 4">
    <name type="scientific">Blastococcus brunescens</name>
    <dbReference type="NCBI Taxonomy" id="1564165"/>
    <lineage>
        <taxon>Bacteria</taxon>
        <taxon>Bacillati</taxon>
        <taxon>Actinomycetota</taxon>
        <taxon>Actinomycetes</taxon>
        <taxon>Geodermatophilales</taxon>
        <taxon>Geodermatophilaceae</taxon>
        <taxon>Blastococcus</taxon>
    </lineage>
</organism>
<feature type="compositionally biased region" description="Basic residues" evidence="1">
    <location>
        <begin position="107"/>
        <end position="116"/>
    </location>
</feature>
<reference evidence="3 4" key="1">
    <citation type="submission" date="2023-12" db="EMBL/GenBank/DDBJ databases">
        <title>Blastococcus brunescens sp. nov., an actonobacterium isolated from sandstone collected in sahara desert.</title>
        <authorList>
            <person name="Gtari M."/>
            <person name="Ghodhbane F."/>
        </authorList>
    </citation>
    <scope>NUCLEOTIDE SEQUENCE [LARGE SCALE GENOMIC DNA]</scope>
    <source>
        <strain evidence="3 4">BMG 8361</strain>
    </source>
</reference>
<dbReference type="InterPro" id="IPR027275">
    <property type="entry name" value="PRC-brl_dom"/>
</dbReference>
<dbReference type="Gene3D" id="3.90.50.10">
    <property type="entry name" value="Photosynthetic Reaction Center, subunit H, domain 2"/>
    <property type="match status" value="1"/>
</dbReference>
<feature type="compositionally biased region" description="Low complexity" evidence="1">
    <location>
        <begin position="117"/>
        <end position="141"/>
    </location>
</feature>
<feature type="compositionally biased region" description="Low complexity" evidence="1">
    <location>
        <begin position="80"/>
        <end position="106"/>
    </location>
</feature>
<dbReference type="SUPFAM" id="SSF50346">
    <property type="entry name" value="PRC-barrel domain"/>
    <property type="match status" value="1"/>
</dbReference>
<sequence>MITEQNLSAVIGSTAVGSDGKLGTVGEVYLDDETGRPEWATVRTGMFGTKESFVPLADADLSGDDLRLPTTRTRSRTPRRSTPTATSPRPRSPSSTATTASAPGRARSSRTRRAPRVRATTAPWATTPWATTRAVPRPTTP</sequence>